<dbReference type="InterPro" id="IPR001387">
    <property type="entry name" value="Cro/C1-type_HTH"/>
</dbReference>
<dbReference type="Gene3D" id="1.10.260.40">
    <property type="entry name" value="lambda repressor-like DNA-binding domains"/>
    <property type="match status" value="1"/>
</dbReference>
<gene>
    <name evidence="4" type="ORF">FSA08_21620</name>
</gene>
<dbReference type="RefSeq" id="WP_138337137.1">
    <property type="nucleotide sequence ID" value="NZ_VOHY01000023.1"/>
</dbReference>
<feature type="transmembrane region" description="Helical" evidence="2">
    <location>
        <begin position="20"/>
        <end position="43"/>
    </location>
</feature>
<evidence type="ECO:0000313" key="5">
    <source>
        <dbReference type="Proteomes" id="UP000318041"/>
    </source>
</evidence>
<name>A0A5C6L142_BACFG</name>
<proteinExistence type="predicted"/>
<evidence type="ECO:0000259" key="3">
    <source>
        <dbReference type="PROSITE" id="PS50943"/>
    </source>
</evidence>
<dbReference type="GO" id="GO:0005829">
    <property type="term" value="C:cytosol"/>
    <property type="evidence" value="ECO:0007669"/>
    <property type="project" value="TreeGrafter"/>
</dbReference>
<protein>
    <submittedName>
        <fullName evidence="4">Helix-turn-helix transcriptional regulator</fullName>
    </submittedName>
</protein>
<dbReference type="GO" id="GO:0003700">
    <property type="term" value="F:DNA-binding transcription factor activity"/>
    <property type="evidence" value="ECO:0007669"/>
    <property type="project" value="TreeGrafter"/>
</dbReference>
<dbReference type="InterPro" id="IPR010982">
    <property type="entry name" value="Lambda_DNA-bd_dom_sf"/>
</dbReference>
<dbReference type="CDD" id="cd00093">
    <property type="entry name" value="HTH_XRE"/>
    <property type="match status" value="1"/>
</dbReference>
<accession>A0A5C6L142</accession>
<comment type="caution">
    <text evidence="4">The sequence shown here is derived from an EMBL/GenBank/DDBJ whole genome shotgun (WGS) entry which is preliminary data.</text>
</comment>
<keyword evidence="2" id="KW-1133">Transmembrane helix</keyword>
<dbReference type="GO" id="GO:0003677">
    <property type="term" value="F:DNA binding"/>
    <property type="evidence" value="ECO:0007669"/>
    <property type="project" value="UniProtKB-KW"/>
</dbReference>
<reference evidence="4 5" key="1">
    <citation type="submission" date="2019-08" db="EMBL/GenBank/DDBJ databases">
        <title>Genome sequencing of Bacteroides fragilis Sample_iSURF_9.</title>
        <authorList>
            <person name="Chandler J.E."/>
            <person name="Ruoff K.L."/>
            <person name="Price C.E."/>
            <person name="Valls R.A."/>
            <person name="O'Toole G.A."/>
        </authorList>
    </citation>
    <scope>NUCLEOTIDE SEQUENCE [LARGE SCALE GENOMIC DNA]</scope>
    <source>
        <strain evidence="4 5">CFPLTA004_1B</strain>
    </source>
</reference>
<evidence type="ECO:0000256" key="1">
    <source>
        <dbReference type="ARBA" id="ARBA00023125"/>
    </source>
</evidence>
<keyword evidence="2" id="KW-0812">Transmembrane</keyword>
<sequence length="188" mass="21544">MTISYSEIVEGKLVPLAPIVMLMALFDANSLLFLLILCLLYYFPEFFVELASTEIFCAQETRICLFGKDNCRLEATNFIFMENIGTMLRKQRELKGFSQEYVAGLVGVSTSVISKIETSKTKARFDVISNICKALDMNWYDLLSPEERRSKEDCRINLNINVSSPQQLKEYLDILGKDNLQIKNLKNK</sequence>
<dbReference type="SMART" id="SM00530">
    <property type="entry name" value="HTH_XRE"/>
    <property type="match status" value="1"/>
</dbReference>
<dbReference type="Proteomes" id="UP000318041">
    <property type="component" value="Unassembled WGS sequence"/>
</dbReference>
<evidence type="ECO:0000256" key="2">
    <source>
        <dbReference type="SAM" id="Phobius"/>
    </source>
</evidence>
<dbReference type="PANTHER" id="PTHR46797">
    <property type="entry name" value="HTH-TYPE TRANSCRIPTIONAL REGULATOR"/>
    <property type="match status" value="1"/>
</dbReference>
<keyword evidence="1" id="KW-0238">DNA-binding</keyword>
<keyword evidence="2" id="KW-0472">Membrane</keyword>
<dbReference type="InterPro" id="IPR050807">
    <property type="entry name" value="TransReg_Diox_bact_type"/>
</dbReference>
<dbReference type="AlphaFoldDB" id="A0A5C6L142"/>
<dbReference type="PROSITE" id="PS50943">
    <property type="entry name" value="HTH_CROC1"/>
    <property type="match status" value="1"/>
</dbReference>
<dbReference type="PANTHER" id="PTHR46797:SF1">
    <property type="entry name" value="METHYLPHOSPHONATE SYNTHASE"/>
    <property type="match status" value="1"/>
</dbReference>
<evidence type="ECO:0000313" key="4">
    <source>
        <dbReference type="EMBL" id="TWV67903.1"/>
    </source>
</evidence>
<dbReference type="SUPFAM" id="SSF47413">
    <property type="entry name" value="lambda repressor-like DNA-binding domains"/>
    <property type="match status" value="1"/>
</dbReference>
<dbReference type="EMBL" id="VOHY01000023">
    <property type="protein sequence ID" value="TWV67903.1"/>
    <property type="molecule type" value="Genomic_DNA"/>
</dbReference>
<dbReference type="Pfam" id="PF01381">
    <property type="entry name" value="HTH_3"/>
    <property type="match status" value="1"/>
</dbReference>
<organism evidence="4 5">
    <name type="scientific">Bacteroides fragilis</name>
    <dbReference type="NCBI Taxonomy" id="817"/>
    <lineage>
        <taxon>Bacteria</taxon>
        <taxon>Pseudomonadati</taxon>
        <taxon>Bacteroidota</taxon>
        <taxon>Bacteroidia</taxon>
        <taxon>Bacteroidales</taxon>
        <taxon>Bacteroidaceae</taxon>
        <taxon>Bacteroides</taxon>
    </lineage>
</organism>
<feature type="domain" description="HTH cro/C1-type" evidence="3">
    <location>
        <begin position="88"/>
        <end position="142"/>
    </location>
</feature>